<dbReference type="EMBL" id="JARQWQ010000006">
    <property type="protein sequence ID" value="KAK2571330.1"/>
    <property type="molecule type" value="Genomic_DNA"/>
</dbReference>
<proteinExistence type="predicted"/>
<comment type="caution">
    <text evidence="1">The sequence shown here is derived from an EMBL/GenBank/DDBJ whole genome shotgun (WGS) entry which is preliminary data.</text>
</comment>
<accession>A0AAD9R207</accession>
<keyword evidence="2" id="KW-1185">Reference proteome</keyword>
<organism evidence="1 2">
    <name type="scientific">Acropora cervicornis</name>
    <name type="common">Staghorn coral</name>
    <dbReference type="NCBI Taxonomy" id="6130"/>
    <lineage>
        <taxon>Eukaryota</taxon>
        <taxon>Metazoa</taxon>
        <taxon>Cnidaria</taxon>
        <taxon>Anthozoa</taxon>
        <taxon>Hexacorallia</taxon>
        <taxon>Scleractinia</taxon>
        <taxon>Astrocoeniina</taxon>
        <taxon>Acroporidae</taxon>
        <taxon>Acropora</taxon>
    </lineage>
</organism>
<gene>
    <name evidence="1" type="ORF">P5673_003911</name>
</gene>
<dbReference type="AlphaFoldDB" id="A0AAD9R207"/>
<reference evidence="1" key="1">
    <citation type="journal article" date="2023" name="G3 (Bethesda)">
        <title>Whole genome assembly and annotation of the endangered Caribbean coral Acropora cervicornis.</title>
        <authorList>
            <person name="Selwyn J.D."/>
            <person name="Vollmer S.V."/>
        </authorList>
    </citation>
    <scope>NUCLEOTIDE SEQUENCE</scope>
    <source>
        <strain evidence="1">K2</strain>
    </source>
</reference>
<name>A0AAD9R207_ACRCE</name>
<evidence type="ECO:0000313" key="1">
    <source>
        <dbReference type="EMBL" id="KAK2571330.1"/>
    </source>
</evidence>
<sequence length="129" mass="15227">MAKGCQWITAILPQRHSYYKEDEVQHMSRDRENWKAYCQAQTCDKFRMFKLHEDFYSRYWTREIKYHLFVTSIFSGSSSSKADIVSKFVYGPITSLYNPYARITCSTLNQRTLSDHIPGIPQQELIANI</sequence>
<dbReference type="Proteomes" id="UP001249851">
    <property type="component" value="Unassembled WGS sequence"/>
</dbReference>
<evidence type="ECO:0000313" key="2">
    <source>
        <dbReference type="Proteomes" id="UP001249851"/>
    </source>
</evidence>
<protein>
    <submittedName>
        <fullName evidence="1">Uncharacterized protein</fullName>
    </submittedName>
</protein>
<reference evidence="1" key="2">
    <citation type="journal article" date="2023" name="Science">
        <title>Genomic signatures of disease resistance in endangered staghorn corals.</title>
        <authorList>
            <person name="Vollmer S.V."/>
            <person name="Selwyn J.D."/>
            <person name="Despard B.A."/>
            <person name="Roesel C.L."/>
        </authorList>
    </citation>
    <scope>NUCLEOTIDE SEQUENCE</scope>
    <source>
        <strain evidence="1">K2</strain>
    </source>
</reference>